<keyword evidence="2" id="KW-1185">Reference proteome</keyword>
<reference evidence="1" key="1">
    <citation type="submission" date="2021-06" db="EMBL/GenBank/DDBJ databases">
        <authorList>
            <person name="Criscuolo A."/>
        </authorList>
    </citation>
    <scope>NUCLEOTIDE SEQUENCE</scope>
    <source>
        <strain evidence="1">CIP111600</strain>
    </source>
</reference>
<evidence type="ECO:0000313" key="2">
    <source>
        <dbReference type="Proteomes" id="UP000693672"/>
    </source>
</evidence>
<dbReference type="AlphaFoldDB" id="A0A916K879"/>
<name>A0A916K879_9BACL</name>
<gene>
    <name evidence="1" type="ORF">PAESOLCIP111_06601</name>
</gene>
<accession>A0A916K879</accession>
<protein>
    <recommendedName>
        <fullName evidence="3">Extracellular solute-binding protein</fullName>
    </recommendedName>
</protein>
<sequence>MIPPKMGLLAVSAAIVCLAGCTDSKDETNEAKSRTEKPAMNVETAIAELSKHPIELSLYENASSYTQKMFDDLYGDLLKKKFPNVSIKLFSPNKDSGGQGLNQLILSGVKLDLIKVSGASFYTFLEDNGLQDDVSDLIVKYNYDLNKFHPSVLSYMRSFGTGKEIYGIPNAVAATAMFYNKDIFDRFGVPYPKDGMTWDETYELARKVTHLDGGVQYLGFQENISFLTITNQLSQSFLDPKTNKPTINQDNWKTFINNFARFHQIDGNQLLPSYNNAMWKEGRVAMAVGSSGGSWNFTYDAPFKWDMVELPYFKDAPRKGSGLQVPFHAISKTSEKRDLAFLISAYIASEPFQKEVAKLGYVPPIKIDNLSSLLGTSVPQLAGKNIKAAVPLETAAPPFPTNGYQSLIAGYVNTAYSEVATGKKDVNTALRDAEELADKKLKEAAFAGK</sequence>
<evidence type="ECO:0000313" key="1">
    <source>
        <dbReference type="EMBL" id="CAG7652683.1"/>
    </source>
</evidence>
<evidence type="ECO:0008006" key="3">
    <source>
        <dbReference type="Google" id="ProtNLM"/>
    </source>
</evidence>
<proteinExistence type="predicted"/>
<dbReference type="InterPro" id="IPR050490">
    <property type="entry name" value="Bact_solute-bd_prot1"/>
</dbReference>
<dbReference type="Proteomes" id="UP000693672">
    <property type="component" value="Unassembled WGS sequence"/>
</dbReference>
<comment type="caution">
    <text evidence="1">The sequence shown here is derived from an EMBL/GenBank/DDBJ whole genome shotgun (WGS) entry which is preliminary data.</text>
</comment>
<dbReference type="EMBL" id="CAJVAS010000075">
    <property type="protein sequence ID" value="CAG7652683.1"/>
    <property type="molecule type" value="Genomic_DNA"/>
</dbReference>
<dbReference type="PANTHER" id="PTHR43649:SF12">
    <property type="entry name" value="DIACETYLCHITOBIOSE BINDING PROTEIN DASA"/>
    <property type="match status" value="1"/>
</dbReference>
<organism evidence="1 2">
    <name type="scientific">Paenibacillus solanacearum</name>
    <dbReference type="NCBI Taxonomy" id="2048548"/>
    <lineage>
        <taxon>Bacteria</taxon>
        <taxon>Bacillati</taxon>
        <taxon>Bacillota</taxon>
        <taxon>Bacilli</taxon>
        <taxon>Bacillales</taxon>
        <taxon>Paenibacillaceae</taxon>
        <taxon>Paenibacillus</taxon>
    </lineage>
</organism>
<dbReference type="PANTHER" id="PTHR43649">
    <property type="entry name" value="ARABINOSE-BINDING PROTEIN-RELATED"/>
    <property type="match status" value="1"/>
</dbReference>